<evidence type="ECO:0000256" key="1">
    <source>
        <dbReference type="ARBA" id="ARBA00022527"/>
    </source>
</evidence>
<dbReference type="OrthoDB" id="3686858at2759"/>
<proteinExistence type="predicted"/>
<evidence type="ECO:0000256" key="6">
    <source>
        <dbReference type="PIRSR" id="PIRSR630616-1"/>
    </source>
</evidence>
<feature type="cross-link" description="Glycyl lysine isopeptide (Lys-Gly) (interchain with G-Cter in SUMO2)" evidence="8">
    <location>
        <position position="132"/>
    </location>
</feature>
<feature type="active site" description="Proton acceptor" evidence="6">
    <location>
        <position position="130"/>
    </location>
</feature>
<keyword evidence="11" id="KW-1185">Reference proteome</keyword>
<dbReference type="PANTHER" id="PTHR24350">
    <property type="entry name" value="SERINE/THREONINE-PROTEIN KINASE IAL-RELATED"/>
    <property type="match status" value="1"/>
</dbReference>
<keyword evidence="4 10" id="KW-0418">Kinase</keyword>
<dbReference type="Gene3D" id="1.10.510.10">
    <property type="entry name" value="Transferase(Phosphotransferase) domain 1"/>
    <property type="match status" value="1"/>
</dbReference>
<evidence type="ECO:0000256" key="8">
    <source>
        <dbReference type="PIRSR" id="PIRSR630616-3"/>
    </source>
</evidence>
<dbReference type="EMBL" id="MU002027">
    <property type="protein sequence ID" value="KAF2791276.1"/>
    <property type="molecule type" value="Genomic_DNA"/>
</dbReference>
<feature type="non-terminal residue" evidence="10">
    <location>
        <position position="271"/>
    </location>
</feature>
<protein>
    <submittedName>
        <fullName evidence="10">Kinase-like protein</fullName>
    </submittedName>
</protein>
<feature type="binding site" evidence="7">
    <location>
        <position position="151"/>
    </location>
    <ligand>
        <name>ATP</name>
        <dbReference type="ChEBI" id="CHEBI:30616"/>
    </ligand>
</feature>
<dbReference type="InterPro" id="IPR008271">
    <property type="entry name" value="Ser/Thr_kinase_AS"/>
</dbReference>
<dbReference type="Pfam" id="PF00069">
    <property type="entry name" value="Pkinase"/>
    <property type="match status" value="1"/>
</dbReference>
<dbReference type="PROSITE" id="PS50011">
    <property type="entry name" value="PROTEIN_KINASE_DOM"/>
    <property type="match status" value="1"/>
</dbReference>
<sequence length="271" mass="30541">MDARTPTLFSGWKLDTTIHPDGSREHVLASGQTRLWKPVKQLGRGTFGDVWKEVCVSEQPGAVRAVKRIDKRQLRSSDRELTALITFSNSQYPERFISQNPCTELETVTIISQVARALGFMHRNKFVHRDLKPLNILVREPRPYWQVKLADFGICKNTDGTVLGTRQAGTEGYMAPELFDHHDEEAGGYTCAVDIWSLGAVAHCVRTGSPPFRSTRQVLDYQGGRFRFPVRQLAESSAPCGMFIRDAMAALASDRPTIEEILKHPWLSDEQ</sequence>
<accession>A0A6A6X4H9</accession>
<dbReference type="Proteomes" id="UP000799757">
    <property type="component" value="Unassembled WGS sequence"/>
</dbReference>
<keyword evidence="3 7" id="KW-0547">Nucleotide-binding</keyword>
<dbReference type="SMART" id="SM00220">
    <property type="entry name" value="S_TKc"/>
    <property type="match status" value="1"/>
</dbReference>
<reference evidence="10" key="1">
    <citation type="journal article" date="2020" name="Stud. Mycol.">
        <title>101 Dothideomycetes genomes: a test case for predicting lifestyles and emergence of pathogens.</title>
        <authorList>
            <person name="Haridas S."/>
            <person name="Albert R."/>
            <person name="Binder M."/>
            <person name="Bloem J."/>
            <person name="Labutti K."/>
            <person name="Salamov A."/>
            <person name="Andreopoulos B."/>
            <person name="Baker S."/>
            <person name="Barry K."/>
            <person name="Bills G."/>
            <person name="Bluhm B."/>
            <person name="Cannon C."/>
            <person name="Castanera R."/>
            <person name="Culley D."/>
            <person name="Daum C."/>
            <person name="Ezra D."/>
            <person name="Gonzalez J."/>
            <person name="Henrissat B."/>
            <person name="Kuo A."/>
            <person name="Liang C."/>
            <person name="Lipzen A."/>
            <person name="Lutzoni F."/>
            <person name="Magnuson J."/>
            <person name="Mondo S."/>
            <person name="Nolan M."/>
            <person name="Ohm R."/>
            <person name="Pangilinan J."/>
            <person name="Park H.-J."/>
            <person name="Ramirez L."/>
            <person name="Alfaro M."/>
            <person name="Sun H."/>
            <person name="Tritt A."/>
            <person name="Yoshinaga Y."/>
            <person name="Zwiers L.-H."/>
            <person name="Turgeon B."/>
            <person name="Goodwin S."/>
            <person name="Spatafora J."/>
            <person name="Crous P."/>
            <person name="Grigoriev I."/>
        </authorList>
    </citation>
    <scope>NUCLEOTIDE SEQUENCE</scope>
    <source>
        <strain evidence="10">CBS 109.77</strain>
    </source>
</reference>
<evidence type="ECO:0000256" key="3">
    <source>
        <dbReference type="ARBA" id="ARBA00022741"/>
    </source>
</evidence>
<dbReference type="InterPro" id="IPR030616">
    <property type="entry name" value="Aur-like"/>
</dbReference>
<dbReference type="InterPro" id="IPR011009">
    <property type="entry name" value="Kinase-like_dom_sf"/>
</dbReference>
<dbReference type="InterPro" id="IPR000719">
    <property type="entry name" value="Prot_kinase_dom"/>
</dbReference>
<name>A0A6A6X4H9_9PLEO</name>
<feature type="domain" description="Protein kinase" evidence="9">
    <location>
        <begin position="36"/>
        <end position="267"/>
    </location>
</feature>
<organism evidence="10 11">
    <name type="scientific">Melanomma pulvis-pyrius CBS 109.77</name>
    <dbReference type="NCBI Taxonomy" id="1314802"/>
    <lineage>
        <taxon>Eukaryota</taxon>
        <taxon>Fungi</taxon>
        <taxon>Dikarya</taxon>
        <taxon>Ascomycota</taxon>
        <taxon>Pezizomycotina</taxon>
        <taxon>Dothideomycetes</taxon>
        <taxon>Pleosporomycetidae</taxon>
        <taxon>Pleosporales</taxon>
        <taxon>Melanommataceae</taxon>
        <taxon>Melanomma</taxon>
    </lineage>
</organism>
<evidence type="ECO:0000256" key="2">
    <source>
        <dbReference type="ARBA" id="ARBA00022679"/>
    </source>
</evidence>
<keyword evidence="2" id="KW-0808">Transferase</keyword>
<dbReference type="Gene3D" id="3.30.200.20">
    <property type="entry name" value="Phosphorylase Kinase, domain 1"/>
    <property type="match status" value="1"/>
</dbReference>
<keyword evidence="5 7" id="KW-0067">ATP-binding</keyword>
<evidence type="ECO:0000256" key="7">
    <source>
        <dbReference type="PIRSR" id="PIRSR630616-2"/>
    </source>
</evidence>
<keyword evidence="1" id="KW-0723">Serine/threonine-protein kinase</keyword>
<dbReference type="SUPFAM" id="SSF56112">
    <property type="entry name" value="Protein kinase-like (PK-like)"/>
    <property type="match status" value="1"/>
</dbReference>
<gene>
    <name evidence="10" type="ORF">K505DRAFT_249275</name>
</gene>
<evidence type="ECO:0000313" key="11">
    <source>
        <dbReference type="Proteomes" id="UP000799757"/>
    </source>
</evidence>
<dbReference type="PROSITE" id="PS00108">
    <property type="entry name" value="PROTEIN_KINASE_ST"/>
    <property type="match status" value="1"/>
</dbReference>
<dbReference type="GO" id="GO:0004674">
    <property type="term" value="F:protein serine/threonine kinase activity"/>
    <property type="evidence" value="ECO:0007669"/>
    <property type="project" value="UniProtKB-KW"/>
</dbReference>
<dbReference type="GO" id="GO:0005524">
    <property type="term" value="F:ATP binding"/>
    <property type="evidence" value="ECO:0007669"/>
    <property type="project" value="UniProtKB-KW"/>
</dbReference>
<evidence type="ECO:0000259" key="9">
    <source>
        <dbReference type="PROSITE" id="PS50011"/>
    </source>
</evidence>
<evidence type="ECO:0000313" key="10">
    <source>
        <dbReference type="EMBL" id="KAF2791276.1"/>
    </source>
</evidence>
<dbReference type="AlphaFoldDB" id="A0A6A6X4H9"/>
<evidence type="ECO:0000256" key="4">
    <source>
        <dbReference type="ARBA" id="ARBA00022777"/>
    </source>
</evidence>
<evidence type="ECO:0000256" key="5">
    <source>
        <dbReference type="ARBA" id="ARBA00022840"/>
    </source>
</evidence>